<dbReference type="AlphaFoldDB" id="A0A8K0JJE5"/>
<accession>A0A8K0JJE5</accession>
<organism evidence="4 5">
    <name type="scientific">Filobasidium floriforme</name>
    <dbReference type="NCBI Taxonomy" id="5210"/>
    <lineage>
        <taxon>Eukaryota</taxon>
        <taxon>Fungi</taxon>
        <taxon>Dikarya</taxon>
        <taxon>Basidiomycota</taxon>
        <taxon>Agaricomycotina</taxon>
        <taxon>Tremellomycetes</taxon>
        <taxon>Filobasidiales</taxon>
        <taxon>Filobasidiaceae</taxon>
        <taxon>Filobasidium</taxon>
    </lineage>
</organism>
<proteinExistence type="predicted"/>
<dbReference type="InterPro" id="IPR051696">
    <property type="entry name" value="DENN_Domain_GEFs"/>
</dbReference>
<reference evidence="4" key="1">
    <citation type="submission" date="2020-04" db="EMBL/GenBank/DDBJ databases">
        <title>Analysis of mating type loci in Filobasidium floriforme.</title>
        <authorList>
            <person name="Nowrousian M."/>
        </authorList>
    </citation>
    <scope>NUCLEOTIDE SEQUENCE</scope>
    <source>
        <strain evidence="4">CBS 6242</strain>
    </source>
</reference>
<dbReference type="SMART" id="SM00799">
    <property type="entry name" value="DENN"/>
    <property type="match status" value="1"/>
</dbReference>
<dbReference type="PANTHER" id="PTHR12296">
    <property type="entry name" value="DENN DOMAIN-CONTAINING PROTEIN 4"/>
    <property type="match status" value="1"/>
</dbReference>
<name>A0A8K0JJE5_9TREE</name>
<dbReference type="OrthoDB" id="6019893at2759"/>
<protein>
    <recommendedName>
        <fullName evidence="3">cDENN domain-containing protein</fullName>
    </recommendedName>
</protein>
<feature type="compositionally biased region" description="Polar residues" evidence="2">
    <location>
        <begin position="93"/>
        <end position="106"/>
    </location>
</feature>
<gene>
    <name evidence="4" type="ORF">FFLO_04117</name>
</gene>
<evidence type="ECO:0000256" key="1">
    <source>
        <dbReference type="SAM" id="Coils"/>
    </source>
</evidence>
<feature type="domain" description="cDENN" evidence="3">
    <location>
        <begin position="150"/>
        <end position="340"/>
    </location>
</feature>
<feature type="region of interest" description="Disordered" evidence="2">
    <location>
        <begin position="705"/>
        <end position="728"/>
    </location>
</feature>
<keyword evidence="5" id="KW-1185">Reference proteome</keyword>
<sequence length="728" mass="81135">MQSSPLAGNRTNDDTARETTWYGVCLTVWNHADPERARRLSLVKKKLNTSAQDILAADESTLMAGTSSISLAAPAQRNSRASDGINMRRRVSGNKSGSETEPTWTDSEYEGARNPRQALRGSFLSQSLVFSDADGELADAFQAEADGMFWIPYSLTLVSKYPIYDCMIDYLKLSWARFSKNVKAHSMQISRILNYPTPRAGDAIKLLAGSPGNTHVEINADMPGSVDLRTGLVHVNYRLWPLWQMLSVDNILTILDVALSNPGRVVFVSRYPEALGLAVKDLTYVAELRGWRGLSLPLLHARDVTVLVEGDSPRIQGINAECRGMVDFMPDMLVVDLDNNHLSNPTLPPGVISPRVIRDKMRQRILSCFGSFYVADHSVPSELKLSYPGGKVRASCGNALGYANPAFLGDALRAPAWWKTTDIMSTLNQILAEKSKKPTFIQRLIKGSPARQSRPTVAEELARKAMRNRALHYVQARDDFEQKVARINKRLIHLIREGEAWKKRFEKFERYADRLGAEAAELKARIEAEKKEAKRLSGVVNQTKERNTALYDELKKTENAKEEAMKQLSDMHISIQELEKERDEVMNAIELQIENVMVNILDDRSDMASVTDGLRTPTAIAYEPGHSPSAWKGTGDHRAKRSTMVTFSSNDGQPVRVPSILQGDGASARDIKKRRSSVTTANSSTRDPLRQLDQRLTIKSEKMAEKMASIQRKVSGACGKLSSRNPEH</sequence>
<feature type="coiled-coil region" evidence="1">
    <location>
        <begin position="477"/>
        <end position="595"/>
    </location>
</feature>
<feature type="region of interest" description="Disordered" evidence="2">
    <location>
        <begin position="88"/>
        <end position="111"/>
    </location>
</feature>
<feature type="compositionally biased region" description="Polar residues" evidence="2">
    <location>
        <begin position="677"/>
        <end position="686"/>
    </location>
</feature>
<dbReference type="EMBL" id="JABELV010000083">
    <property type="protein sequence ID" value="KAG7531748.1"/>
    <property type="molecule type" value="Genomic_DNA"/>
</dbReference>
<feature type="region of interest" description="Disordered" evidence="2">
    <location>
        <begin position="662"/>
        <end position="692"/>
    </location>
</feature>
<evidence type="ECO:0000313" key="4">
    <source>
        <dbReference type="EMBL" id="KAG7531748.1"/>
    </source>
</evidence>
<dbReference type="GO" id="GO:0031410">
    <property type="term" value="C:cytoplasmic vesicle"/>
    <property type="evidence" value="ECO:0007669"/>
    <property type="project" value="TreeGrafter"/>
</dbReference>
<evidence type="ECO:0000259" key="3">
    <source>
        <dbReference type="SMART" id="SM00799"/>
    </source>
</evidence>
<dbReference type="PANTHER" id="PTHR12296:SF31">
    <property type="entry name" value="DENN (AEX-3) DOMAIN PROTEIN (AFU_ORTHOLOGUE AFUA_6G11200)"/>
    <property type="match status" value="1"/>
</dbReference>
<dbReference type="Proteomes" id="UP000812966">
    <property type="component" value="Unassembled WGS sequence"/>
</dbReference>
<dbReference type="InterPro" id="IPR043153">
    <property type="entry name" value="DENN_C"/>
</dbReference>
<evidence type="ECO:0000256" key="2">
    <source>
        <dbReference type="SAM" id="MobiDB-lite"/>
    </source>
</evidence>
<keyword evidence="1" id="KW-0175">Coiled coil</keyword>
<dbReference type="InterPro" id="IPR001194">
    <property type="entry name" value="cDENN_dom"/>
</dbReference>
<dbReference type="Gene3D" id="3.40.50.11500">
    <property type="match status" value="1"/>
</dbReference>
<evidence type="ECO:0000313" key="5">
    <source>
        <dbReference type="Proteomes" id="UP000812966"/>
    </source>
</evidence>
<dbReference type="Pfam" id="PF02141">
    <property type="entry name" value="DENN"/>
    <property type="match status" value="1"/>
</dbReference>
<comment type="caution">
    <text evidence="4">The sequence shown here is derived from an EMBL/GenBank/DDBJ whole genome shotgun (WGS) entry which is preliminary data.</text>
</comment>
<dbReference type="GO" id="GO:0032483">
    <property type="term" value="P:regulation of Rab protein signal transduction"/>
    <property type="evidence" value="ECO:0007669"/>
    <property type="project" value="TreeGrafter"/>
</dbReference>